<dbReference type="SUPFAM" id="SSF55729">
    <property type="entry name" value="Acyl-CoA N-acyltransferases (Nat)"/>
    <property type="match status" value="1"/>
</dbReference>
<dbReference type="CDD" id="cd04301">
    <property type="entry name" value="NAT_SF"/>
    <property type="match status" value="1"/>
</dbReference>
<dbReference type="InterPro" id="IPR016181">
    <property type="entry name" value="Acyl_CoA_acyltransferase"/>
</dbReference>
<sequence length="154" mass="16823">MTDDGLQATEISSADPLYQAALMLRHELFFAAHGLPASVVQDAVESQSVHMAIADAGELIAYGRLTEVEPQSYQVSQMVVSPQYQSQGYGSRLLYALVCHALRKGAQEVFLNARLTATALYRKQGFLPQGEAFASPRTGVEHIRMLYSGDTESI</sequence>
<reference evidence="4 5" key="1">
    <citation type="submission" date="2017-01" db="EMBL/GenBank/DDBJ databases">
        <authorList>
            <person name="Mah S.A."/>
            <person name="Swanson W.J."/>
            <person name="Moy G.W."/>
            <person name="Vacquier V.D."/>
        </authorList>
    </citation>
    <scope>NUCLEOTIDE SEQUENCE [LARGE SCALE GENOMIC DNA]</scope>
    <source>
        <strain evidence="4 5">DSM 7027</strain>
    </source>
</reference>
<name>A0A1N6VQ76_9GAMM</name>
<evidence type="ECO:0000259" key="3">
    <source>
        <dbReference type="PROSITE" id="PS51186"/>
    </source>
</evidence>
<evidence type="ECO:0000256" key="2">
    <source>
        <dbReference type="ARBA" id="ARBA00023315"/>
    </source>
</evidence>
<dbReference type="RefSeq" id="WP_083703131.1">
    <property type="nucleotide sequence ID" value="NZ_FTMN01000009.1"/>
</dbReference>
<gene>
    <name evidence="4" type="ORF">SAMN05421647_10949</name>
</gene>
<dbReference type="PANTHER" id="PTHR43877">
    <property type="entry name" value="AMINOALKYLPHOSPHONATE N-ACETYLTRANSFERASE-RELATED-RELATED"/>
    <property type="match status" value="1"/>
</dbReference>
<keyword evidence="2" id="KW-0012">Acyltransferase</keyword>
<dbReference type="GO" id="GO:0016747">
    <property type="term" value="F:acyltransferase activity, transferring groups other than amino-acyl groups"/>
    <property type="evidence" value="ECO:0007669"/>
    <property type="project" value="InterPro"/>
</dbReference>
<dbReference type="Proteomes" id="UP000186895">
    <property type="component" value="Unassembled WGS sequence"/>
</dbReference>
<proteinExistence type="predicted"/>
<evidence type="ECO:0000313" key="5">
    <source>
        <dbReference type="Proteomes" id="UP000186895"/>
    </source>
</evidence>
<evidence type="ECO:0000313" key="4">
    <source>
        <dbReference type="EMBL" id="SIQ79888.1"/>
    </source>
</evidence>
<dbReference type="AlphaFoldDB" id="A0A1N6VQ76"/>
<keyword evidence="5" id="KW-1185">Reference proteome</keyword>
<feature type="domain" description="N-acetyltransferase" evidence="3">
    <location>
        <begin position="9"/>
        <end position="150"/>
    </location>
</feature>
<organism evidence="4 5">
    <name type="scientific">Marinobacterium stanieri</name>
    <dbReference type="NCBI Taxonomy" id="49186"/>
    <lineage>
        <taxon>Bacteria</taxon>
        <taxon>Pseudomonadati</taxon>
        <taxon>Pseudomonadota</taxon>
        <taxon>Gammaproteobacteria</taxon>
        <taxon>Oceanospirillales</taxon>
        <taxon>Oceanospirillaceae</taxon>
        <taxon>Marinobacterium</taxon>
    </lineage>
</organism>
<protein>
    <recommendedName>
        <fullName evidence="3">N-acetyltransferase domain-containing protein</fullName>
    </recommendedName>
</protein>
<dbReference type="Gene3D" id="3.40.630.30">
    <property type="match status" value="1"/>
</dbReference>
<accession>A0A1N6VQ76</accession>
<dbReference type="InterPro" id="IPR050832">
    <property type="entry name" value="Bact_Acetyltransf"/>
</dbReference>
<dbReference type="EMBL" id="FTMN01000009">
    <property type="protein sequence ID" value="SIQ79888.1"/>
    <property type="molecule type" value="Genomic_DNA"/>
</dbReference>
<evidence type="ECO:0000256" key="1">
    <source>
        <dbReference type="ARBA" id="ARBA00022679"/>
    </source>
</evidence>
<dbReference type="STRING" id="49186.SAMN05421647_10949"/>
<keyword evidence="1" id="KW-0808">Transferase</keyword>
<dbReference type="InterPro" id="IPR000182">
    <property type="entry name" value="GNAT_dom"/>
</dbReference>
<dbReference type="PROSITE" id="PS51186">
    <property type="entry name" value="GNAT"/>
    <property type="match status" value="1"/>
</dbReference>
<dbReference type="Pfam" id="PF00583">
    <property type="entry name" value="Acetyltransf_1"/>
    <property type="match status" value="1"/>
</dbReference>